<evidence type="ECO:0000313" key="11">
    <source>
        <dbReference type="EMBL" id="JAA59917.1"/>
    </source>
</evidence>
<evidence type="ECO:0000259" key="10">
    <source>
        <dbReference type="PROSITE" id="PS51704"/>
    </source>
</evidence>
<evidence type="ECO:0000256" key="1">
    <source>
        <dbReference type="ARBA" id="ARBA00000110"/>
    </source>
</evidence>
<dbReference type="PROSITE" id="PS51166">
    <property type="entry name" value="CBM20"/>
    <property type="match status" value="1"/>
</dbReference>
<evidence type="ECO:0000256" key="8">
    <source>
        <dbReference type="SAM" id="MobiDB-lite"/>
    </source>
</evidence>
<dbReference type="Pfam" id="PF25329">
    <property type="entry name" value="C2_GDE1"/>
    <property type="match status" value="1"/>
</dbReference>
<dbReference type="EMBL" id="GACK01005117">
    <property type="protein sequence ID" value="JAA59917.1"/>
    <property type="molecule type" value="mRNA"/>
</dbReference>
<accession>L7M7R4</accession>
<dbReference type="Gene3D" id="3.20.20.190">
    <property type="entry name" value="Phosphatidylinositol (PI) phosphodiesterase"/>
    <property type="match status" value="1"/>
</dbReference>
<evidence type="ECO:0000256" key="5">
    <source>
        <dbReference type="ARBA" id="ARBA00022842"/>
    </source>
</evidence>
<dbReference type="InterPro" id="IPR013783">
    <property type="entry name" value="Ig-like_fold"/>
</dbReference>
<comment type="similarity">
    <text evidence="2">Belongs to the glycerophosphoryl diester phosphodiesterase family.</text>
</comment>
<dbReference type="InterPro" id="IPR017946">
    <property type="entry name" value="PLC-like_Pdiesterase_TIM-brl"/>
</dbReference>
<dbReference type="InterPro" id="IPR030395">
    <property type="entry name" value="GP_PDE_dom"/>
</dbReference>
<comment type="catalytic activity">
    <reaction evidence="1">
        <text>an N-(acyl)-sphingosylphosphoethanolamine = an N-(acyl)-sphingosyl-1,3-cyclic phosphate + ethanolamine</text>
        <dbReference type="Rhea" id="RHEA:60648"/>
        <dbReference type="ChEBI" id="CHEBI:57603"/>
        <dbReference type="ChEBI" id="CHEBI:143891"/>
        <dbReference type="ChEBI" id="CHEBI:143892"/>
    </reaction>
</comment>
<dbReference type="PROSITE" id="PS51704">
    <property type="entry name" value="GP_PDE"/>
    <property type="match status" value="1"/>
</dbReference>
<organism evidence="11">
    <name type="scientific">Rhipicephalus pulchellus</name>
    <name type="common">Yellow backed tick</name>
    <name type="synonym">Dermacentor pulchellus</name>
    <dbReference type="NCBI Taxonomy" id="72859"/>
    <lineage>
        <taxon>Eukaryota</taxon>
        <taxon>Metazoa</taxon>
        <taxon>Ecdysozoa</taxon>
        <taxon>Arthropoda</taxon>
        <taxon>Chelicerata</taxon>
        <taxon>Arachnida</taxon>
        <taxon>Acari</taxon>
        <taxon>Parasitiformes</taxon>
        <taxon>Ixodida</taxon>
        <taxon>Ixodoidea</taxon>
        <taxon>Ixodidae</taxon>
        <taxon>Rhipicephalinae</taxon>
        <taxon>Rhipicephalus</taxon>
        <taxon>Rhipicephalus</taxon>
    </lineage>
</organism>
<dbReference type="FunFam" id="3.20.20.190:FF:000032">
    <property type="entry name" value="Glycerophosphoryl diester phosphodiesterase, putative"/>
    <property type="match status" value="1"/>
</dbReference>
<dbReference type="InterPro" id="IPR051578">
    <property type="entry name" value="GDPD"/>
</dbReference>
<reference evidence="11" key="1">
    <citation type="submission" date="2012-11" db="EMBL/GenBank/DDBJ databases">
        <authorList>
            <person name="Lucero-Rivera Y.E."/>
            <person name="Tovar-Ramirez D."/>
        </authorList>
    </citation>
    <scope>NUCLEOTIDE SEQUENCE</scope>
    <source>
        <tissue evidence="11">Salivary gland</tissue>
    </source>
</reference>
<dbReference type="SUPFAM" id="SSF51695">
    <property type="entry name" value="PLC-like phosphodiesterases"/>
    <property type="match status" value="1"/>
</dbReference>
<dbReference type="Pfam" id="PF00686">
    <property type="entry name" value="CBM_20"/>
    <property type="match status" value="1"/>
</dbReference>
<feature type="domain" description="CBM20" evidence="9">
    <location>
        <begin position="42"/>
        <end position="155"/>
    </location>
</feature>
<feature type="region of interest" description="Disordered" evidence="8">
    <location>
        <begin position="680"/>
        <end position="699"/>
    </location>
</feature>
<dbReference type="InterPro" id="IPR057506">
    <property type="entry name" value="C2_GPCPD1"/>
</dbReference>
<dbReference type="Gene3D" id="2.60.40.10">
    <property type="entry name" value="Immunoglobulins"/>
    <property type="match status" value="1"/>
</dbReference>
<reference evidence="11" key="2">
    <citation type="journal article" date="2015" name="J. Proteomics">
        <title>Sexual differences in the sialomes of the zebra tick, Rhipicephalus pulchellus.</title>
        <authorList>
            <person name="Tan A.W."/>
            <person name="Francischetti I.M."/>
            <person name="Slovak M."/>
            <person name="Kini R.M."/>
            <person name="Ribeiro J.M."/>
        </authorList>
    </citation>
    <scope>NUCLEOTIDE SEQUENCE</scope>
    <source>
        <tissue evidence="11">Salivary gland</tissue>
    </source>
</reference>
<dbReference type="SMART" id="SM01065">
    <property type="entry name" value="CBM_2"/>
    <property type="match status" value="1"/>
</dbReference>
<dbReference type="GO" id="GO:0046475">
    <property type="term" value="P:glycerophospholipid catabolic process"/>
    <property type="evidence" value="ECO:0007669"/>
    <property type="project" value="TreeGrafter"/>
</dbReference>
<dbReference type="PROSITE" id="PS50007">
    <property type="entry name" value="PIPLC_X_DOMAIN"/>
    <property type="match status" value="1"/>
</dbReference>
<proteinExistence type="evidence at transcript level"/>
<dbReference type="AlphaFoldDB" id="L7M7R4"/>
<dbReference type="GO" id="GO:0016829">
    <property type="term" value="F:lyase activity"/>
    <property type="evidence" value="ECO:0007669"/>
    <property type="project" value="UniProtKB-KW"/>
</dbReference>
<evidence type="ECO:0000256" key="4">
    <source>
        <dbReference type="ARBA" id="ARBA00022801"/>
    </source>
</evidence>
<dbReference type="GO" id="GO:2001070">
    <property type="term" value="F:starch binding"/>
    <property type="evidence" value="ECO:0007669"/>
    <property type="project" value="InterPro"/>
</dbReference>
<evidence type="ECO:0000256" key="3">
    <source>
        <dbReference type="ARBA" id="ARBA00022723"/>
    </source>
</evidence>
<evidence type="ECO:0000256" key="6">
    <source>
        <dbReference type="ARBA" id="ARBA00023157"/>
    </source>
</evidence>
<keyword evidence="6" id="KW-1015">Disulfide bond</keyword>
<feature type="domain" description="GP-PDE" evidence="10">
    <location>
        <begin position="358"/>
        <end position="652"/>
    </location>
</feature>
<dbReference type="SUPFAM" id="SSF49452">
    <property type="entry name" value="Starch-binding domain-like"/>
    <property type="match status" value="1"/>
</dbReference>
<keyword evidence="3" id="KW-0479">Metal-binding</keyword>
<dbReference type="GO" id="GO:0047389">
    <property type="term" value="F:glycerophosphocholine phosphodiesterase activity"/>
    <property type="evidence" value="ECO:0007669"/>
    <property type="project" value="TreeGrafter"/>
</dbReference>
<dbReference type="InterPro" id="IPR002044">
    <property type="entry name" value="CBM20"/>
</dbReference>
<evidence type="ECO:0000259" key="9">
    <source>
        <dbReference type="PROSITE" id="PS51166"/>
    </source>
</evidence>
<dbReference type="PANTHER" id="PTHR22958">
    <property type="entry name" value="GLYCEROPHOSPHORYL DIESTER PHOSPHODIESTERASE"/>
    <property type="match status" value="1"/>
</dbReference>
<keyword evidence="7" id="KW-0456">Lyase</keyword>
<dbReference type="GO" id="GO:0046872">
    <property type="term" value="F:metal ion binding"/>
    <property type="evidence" value="ECO:0007669"/>
    <property type="project" value="UniProtKB-KW"/>
</dbReference>
<dbReference type="Pfam" id="PF03009">
    <property type="entry name" value="GDPD"/>
    <property type="match status" value="1"/>
</dbReference>
<protein>
    <submittedName>
        <fullName evidence="11">Putative glycerol metabolic process</fullName>
    </submittedName>
</protein>
<name>L7M7R4_RHIPC</name>
<keyword evidence="5" id="KW-0460">Magnesium</keyword>
<dbReference type="PANTHER" id="PTHR22958:SF1">
    <property type="entry name" value="GLYCEROPHOSPHOCHOLINE PHOSPHODIESTERASE GPCPD1"/>
    <property type="match status" value="1"/>
</dbReference>
<keyword evidence="4" id="KW-0378">Hydrolase</keyword>
<sequence length="699" mass="79273">MECLYAEEAALHNLLPTEDAAARMAEGWMANVQSGFPSQATLGTANDSSRQLHLRVQAVTLHGETVFVCGSTPQLGEWQWSRALEMHLEDPATKVWGAKVSAPLHKTLEFRYLIGILLENGKVIVRRWETVRHPRTVSANELTMDRNAAVDMFGNYDGEDRVEPGWLTSESIVHLKMFDNPIVLWKRKYKSVPISYHITPIDLSVRNSDAGPICEESDQHSNISDFECVKWPVIEIAVMKEGEYEFKKQNQFGNLYVPEDFVIFQAQVMDSSNIAYMVDFYMHRSTDEASIPEHIGFSYILPGNMKETFGTCTVPITGTRHQPVGQLNVSYLIIKPLANYSCNCRETYSKFWKKTNRSLDVGHRGAGNARRTDKVENVLENTVASFNYAAKHGADMVELDVQLSKDKVPVIYHDYHICICMKKRKSPLQEEEKLQLAVKDLTVAQLQRLKLSPSVHDSHHYDFREDDLEDNQPFPTLQHVLEAVDPSVGFNVEIKCPMQFRDGTWEMDLNFDINQYVDIILRTLLDYSGKRYIILSCFHPDICTMIRLKQNKYPLLFLTQGQTEKYPPYLDTRTSTIQMGTYFSLCTHILGINVHTEELLREPSLITFVKEHKLILFCWGDDNNHSETIASLKRKGVDGVIYDKLDLFITRGPENESVFHVHPGSTVSLLEAASSSCSRETLPENGVSSAAPSCSVGGS</sequence>
<evidence type="ECO:0000256" key="7">
    <source>
        <dbReference type="ARBA" id="ARBA00023239"/>
    </source>
</evidence>
<dbReference type="InterPro" id="IPR013784">
    <property type="entry name" value="Carb-bd-like_fold"/>
</dbReference>
<evidence type="ECO:0000256" key="2">
    <source>
        <dbReference type="ARBA" id="ARBA00007277"/>
    </source>
</evidence>